<dbReference type="SUPFAM" id="SSF56042">
    <property type="entry name" value="PurM C-terminal domain-like"/>
    <property type="match status" value="1"/>
</dbReference>
<dbReference type="OrthoDB" id="409395at2759"/>
<evidence type="ECO:0000256" key="2">
    <source>
        <dbReference type="ARBA" id="ARBA00022840"/>
    </source>
</evidence>
<proteinExistence type="predicted"/>
<comment type="caution">
    <text evidence="4">The sequence shown here is derived from an EMBL/GenBank/DDBJ whole genome shotgun (WGS) entry which is preliminary data.</text>
</comment>
<keyword evidence="2" id="KW-0067">ATP-binding</keyword>
<dbReference type="InterPro" id="IPR036676">
    <property type="entry name" value="PurM-like_C_sf"/>
</dbReference>
<dbReference type="PANTHER" id="PTHR10256">
    <property type="entry name" value="SELENIDE, WATER DIKINASE"/>
    <property type="match status" value="1"/>
</dbReference>
<keyword evidence="1" id="KW-0547">Nucleotide-binding</keyword>
<accession>A0A7J7JZE7</accession>
<feature type="domain" description="PurM-like C-terminal" evidence="3">
    <location>
        <begin position="16"/>
        <end position="140"/>
    </location>
</feature>
<sequence>MGQIKVVLNQEDTEKAFQRAMASMARLNKVAANVMMQYNAHGATDVSGYGLLGAAQALAKSQEQEVDFVIHNLPVIAKMFSVNKVVGDMFNLTKGLSPETSGGLLIVFPREDGASFAKKMEQMEGLQSWIVGVVQKGTRTAKVIDKPRIIEVPMKDKLDELW</sequence>
<evidence type="ECO:0000313" key="5">
    <source>
        <dbReference type="Proteomes" id="UP000593567"/>
    </source>
</evidence>
<evidence type="ECO:0000313" key="4">
    <source>
        <dbReference type="EMBL" id="KAF6030708.1"/>
    </source>
</evidence>
<organism evidence="4 5">
    <name type="scientific">Bugula neritina</name>
    <name type="common">Brown bryozoan</name>
    <name type="synonym">Sertularia neritina</name>
    <dbReference type="NCBI Taxonomy" id="10212"/>
    <lineage>
        <taxon>Eukaryota</taxon>
        <taxon>Metazoa</taxon>
        <taxon>Spiralia</taxon>
        <taxon>Lophotrochozoa</taxon>
        <taxon>Bryozoa</taxon>
        <taxon>Gymnolaemata</taxon>
        <taxon>Cheilostomatida</taxon>
        <taxon>Flustrina</taxon>
        <taxon>Buguloidea</taxon>
        <taxon>Bugulidae</taxon>
        <taxon>Bugula</taxon>
    </lineage>
</organism>
<dbReference type="GO" id="GO:0016260">
    <property type="term" value="P:selenocysteine biosynthetic process"/>
    <property type="evidence" value="ECO:0007669"/>
    <property type="project" value="TreeGrafter"/>
</dbReference>
<dbReference type="GO" id="GO:0005737">
    <property type="term" value="C:cytoplasm"/>
    <property type="evidence" value="ECO:0007669"/>
    <property type="project" value="TreeGrafter"/>
</dbReference>
<dbReference type="InterPro" id="IPR010918">
    <property type="entry name" value="PurM-like_C_dom"/>
</dbReference>
<dbReference type="Pfam" id="PF02769">
    <property type="entry name" value="AIRS_C"/>
    <property type="match status" value="1"/>
</dbReference>
<dbReference type="PANTHER" id="PTHR10256:SF0">
    <property type="entry name" value="INACTIVE SELENIDE, WATER DIKINASE-LIKE PROTEIN-RELATED"/>
    <property type="match status" value="1"/>
</dbReference>
<dbReference type="Proteomes" id="UP000593567">
    <property type="component" value="Unassembled WGS sequence"/>
</dbReference>
<dbReference type="GO" id="GO:0005524">
    <property type="term" value="F:ATP binding"/>
    <property type="evidence" value="ECO:0007669"/>
    <property type="project" value="UniProtKB-KW"/>
</dbReference>
<dbReference type="Gene3D" id="3.90.650.10">
    <property type="entry name" value="PurM-like C-terminal domain"/>
    <property type="match status" value="1"/>
</dbReference>
<dbReference type="GO" id="GO:0004756">
    <property type="term" value="F:selenide, water dikinase activity"/>
    <property type="evidence" value="ECO:0007669"/>
    <property type="project" value="TreeGrafter"/>
</dbReference>
<evidence type="ECO:0000256" key="1">
    <source>
        <dbReference type="ARBA" id="ARBA00022741"/>
    </source>
</evidence>
<keyword evidence="5" id="KW-1185">Reference proteome</keyword>
<evidence type="ECO:0000259" key="3">
    <source>
        <dbReference type="Pfam" id="PF02769"/>
    </source>
</evidence>
<dbReference type="EMBL" id="VXIV02001680">
    <property type="protein sequence ID" value="KAF6030708.1"/>
    <property type="molecule type" value="Genomic_DNA"/>
</dbReference>
<dbReference type="InterPro" id="IPR004536">
    <property type="entry name" value="SPS/SelD"/>
</dbReference>
<gene>
    <name evidence="4" type="ORF">EB796_011007</name>
</gene>
<name>A0A7J7JZE7_BUGNE</name>
<dbReference type="AlphaFoldDB" id="A0A7J7JZE7"/>
<protein>
    <submittedName>
        <fullName evidence="4">SelD</fullName>
    </submittedName>
</protein>
<reference evidence="4" key="1">
    <citation type="submission" date="2020-06" db="EMBL/GenBank/DDBJ databases">
        <title>Draft genome of Bugula neritina, a colonial animal packing powerful symbionts and potential medicines.</title>
        <authorList>
            <person name="Rayko M."/>
        </authorList>
    </citation>
    <scope>NUCLEOTIDE SEQUENCE [LARGE SCALE GENOMIC DNA]</scope>
    <source>
        <strain evidence="4">Kwan_BN1</strain>
    </source>
</reference>